<name>A0A2P6R2L8_ROSCH</name>
<dbReference type="FunFam" id="1.20.5.110:FF:000031">
    <property type="entry name" value="SNAP25 homologous protein SNAP33"/>
    <property type="match status" value="1"/>
</dbReference>
<feature type="compositionally biased region" description="Polar residues" evidence="6">
    <location>
        <begin position="13"/>
        <end position="42"/>
    </location>
</feature>
<dbReference type="GO" id="GO:0005886">
    <property type="term" value="C:plasma membrane"/>
    <property type="evidence" value="ECO:0007669"/>
    <property type="project" value="TreeGrafter"/>
</dbReference>
<dbReference type="GO" id="GO:0005484">
    <property type="term" value="F:SNAP receptor activity"/>
    <property type="evidence" value="ECO:0007669"/>
    <property type="project" value="InterPro"/>
</dbReference>
<dbReference type="GO" id="GO:0015031">
    <property type="term" value="P:protein transport"/>
    <property type="evidence" value="ECO:0007669"/>
    <property type="project" value="UniProtKB-KW"/>
</dbReference>
<keyword evidence="3" id="KW-0813">Transport</keyword>
<accession>A0A2P6R2L8</accession>
<keyword evidence="5" id="KW-0472">Membrane</keyword>
<dbReference type="Gramene" id="PRQ40680">
    <property type="protein sequence ID" value="PRQ40680"/>
    <property type="gene ID" value="RchiOBHm_Chr4g0438681"/>
</dbReference>
<dbReference type="GO" id="GO:0016192">
    <property type="term" value="P:vesicle-mediated transport"/>
    <property type="evidence" value="ECO:0007669"/>
    <property type="project" value="UniProtKB-ARBA"/>
</dbReference>
<dbReference type="OMA" id="GMIQINE"/>
<dbReference type="AlphaFoldDB" id="A0A2P6R2L8"/>
<evidence type="ECO:0000256" key="5">
    <source>
        <dbReference type="ARBA" id="ARBA00023136"/>
    </source>
</evidence>
<dbReference type="PANTHER" id="PTHR19305:SF40">
    <property type="entry name" value="SNAP25 HOMOLOGOUS PROTEIN SNAP30-RELATED"/>
    <property type="match status" value="1"/>
</dbReference>
<dbReference type="STRING" id="74649.A0A2P6R2L8"/>
<dbReference type="GO" id="GO:0031201">
    <property type="term" value="C:SNARE complex"/>
    <property type="evidence" value="ECO:0007669"/>
    <property type="project" value="InterPro"/>
</dbReference>
<feature type="region of interest" description="Disordered" evidence="6">
    <location>
        <begin position="1"/>
        <end position="80"/>
    </location>
</feature>
<comment type="subcellular location">
    <subcellularLocation>
        <location evidence="1">Membrane</location>
    </subcellularLocation>
</comment>
<evidence type="ECO:0000256" key="2">
    <source>
        <dbReference type="ARBA" id="ARBA00009480"/>
    </source>
</evidence>
<feature type="region of interest" description="Disordered" evidence="6">
    <location>
        <begin position="156"/>
        <end position="217"/>
    </location>
</feature>
<evidence type="ECO:0000256" key="6">
    <source>
        <dbReference type="SAM" id="MobiDB-lite"/>
    </source>
</evidence>
<comment type="caution">
    <text evidence="8">The sequence shown here is derived from an EMBL/GenBank/DDBJ whole genome shotgun (WGS) entry which is preliminary data.</text>
</comment>
<dbReference type="InterPro" id="IPR044766">
    <property type="entry name" value="NPSN/SNAP25-like_N_SNARE"/>
</dbReference>
<dbReference type="Proteomes" id="UP000238479">
    <property type="component" value="Chromosome 4"/>
</dbReference>
<dbReference type="CDD" id="cd15861">
    <property type="entry name" value="SNARE_SNAP25N_23N_29N_SEC9N"/>
    <property type="match status" value="1"/>
</dbReference>
<feature type="region of interest" description="Disordered" evidence="6">
    <location>
        <begin position="265"/>
        <end position="286"/>
    </location>
</feature>
<gene>
    <name evidence="8" type="ORF">RchiOBHm_Chr4g0438681</name>
</gene>
<dbReference type="OrthoDB" id="19261at2759"/>
<dbReference type="CDD" id="cd15841">
    <property type="entry name" value="SNARE_Qc"/>
    <property type="match status" value="1"/>
</dbReference>
<sequence>MFGFLKSPAKIAKQSSVDPGSLDSETQSNEAKITPARRTTSEPVLITPDFGNEKPGKPSTRGTSPASYKNDFHDSGGLENQSVQELEKYAVYKSEETTQSVNNCLRIAEDIKGTATTTLDTLHQQGDQITRTHMAAVDMDKDLSKGEKLLNGLGGIFSKPWKPKKTKELKGPELTADSATTNKRASKEQREKLGLSPAPKGSRSAPETPLPEGSSAIQQIEAEKAKQDDALSDLSNILGDLKGMAVDMGSELERQNKAMDHLSEDVDELNSRMKGANQRTRRLLGQ</sequence>
<evidence type="ECO:0000256" key="4">
    <source>
        <dbReference type="ARBA" id="ARBA00022927"/>
    </source>
</evidence>
<proteinExistence type="inferred from homology"/>
<feature type="domain" description="T-SNARE coiled-coil homology" evidence="7">
    <location>
        <begin position="221"/>
        <end position="283"/>
    </location>
</feature>
<evidence type="ECO:0000259" key="7">
    <source>
        <dbReference type="PROSITE" id="PS50192"/>
    </source>
</evidence>
<dbReference type="Gene3D" id="1.20.5.110">
    <property type="match status" value="2"/>
</dbReference>
<dbReference type="FunFam" id="1.20.5.110:FF:000040">
    <property type="entry name" value="SNAP25 homologous protein SNAP33"/>
    <property type="match status" value="1"/>
</dbReference>
<organism evidence="8 9">
    <name type="scientific">Rosa chinensis</name>
    <name type="common">China rose</name>
    <dbReference type="NCBI Taxonomy" id="74649"/>
    <lineage>
        <taxon>Eukaryota</taxon>
        <taxon>Viridiplantae</taxon>
        <taxon>Streptophyta</taxon>
        <taxon>Embryophyta</taxon>
        <taxon>Tracheophyta</taxon>
        <taxon>Spermatophyta</taxon>
        <taxon>Magnoliopsida</taxon>
        <taxon>eudicotyledons</taxon>
        <taxon>Gunneridae</taxon>
        <taxon>Pentapetalae</taxon>
        <taxon>rosids</taxon>
        <taxon>fabids</taxon>
        <taxon>Rosales</taxon>
        <taxon>Rosaceae</taxon>
        <taxon>Rosoideae</taxon>
        <taxon>Rosoideae incertae sedis</taxon>
        <taxon>Rosa</taxon>
    </lineage>
</organism>
<reference evidence="8 9" key="1">
    <citation type="journal article" date="2018" name="Nat. Genet.">
        <title>The Rosa genome provides new insights in the design of modern roses.</title>
        <authorList>
            <person name="Bendahmane M."/>
        </authorList>
    </citation>
    <scope>NUCLEOTIDE SEQUENCE [LARGE SCALE GENOMIC DNA]</scope>
    <source>
        <strain evidence="9">cv. Old Blush</strain>
    </source>
</reference>
<dbReference type="InterPro" id="IPR000727">
    <property type="entry name" value="T_SNARE_dom"/>
</dbReference>
<dbReference type="PANTHER" id="PTHR19305">
    <property type="entry name" value="SYNAPTOSOMAL ASSOCIATED PROTEIN"/>
    <property type="match status" value="1"/>
</dbReference>
<keyword evidence="4" id="KW-0653">Protein transport</keyword>
<evidence type="ECO:0000256" key="3">
    <source>
        <dbReference type="ARBA" id="ARBA00022448"/>
    </source>
</evidence>
<dbReference type="PROSITE" id="PS50192">
    <property type="entry name" value="T_SNARE"/>
    <property type="match status" value="1"/>
</dbReference>
<dbReference type="SMART" id="SM00397">
    <property type="entry name" value="t_SNARE"/>
    <property type="match status" value="2"/>
</dbReference>
<keyword evidence="9" id="KW-1185">Reference proteome</keyword>
<protein>
    <submittedName>
        <fullName evidence="8">Putative target SNARE coiled-coil domain-containing protein</fullName>
    </submittedName>
</protein>
<evidence type="ECO:0000256" key="1">
    <source>
        <dbReference type="ARBA" id="ARBA00004370"/>
    </source>
</evidence>
<dbReference type="SUPFAM" id="SSF58038">
    <property type="entry name" value="SNARE fusion complex"/>
    <property type="match status" value="2"/>
</dbReference>
<evidence type="ECO:0000313" key="9">
    <source>
        <dbReference type="Proteomes" id="UP000238479"/>
    </source>
</evidence>
<evidence type="ECO:0000313" key="8">
    <source>
        <dbReference type="EMBL" id="PRQ40680.1"/>
    </source>
</evidence>
<dbReference type="EMBL" id="PDCK01000042">
    <property type="protein sequence ID" value="PRQ40680.1"/>
    <property type="molecule type" value="Genomic_DNA"/>
</dbReference>
<comment type="similarity">
    <text evidence="2">Belongs to the SNAP-25 family.</text>
</comment>